<organism evidence="1 2">
    <name type="scientific">candidate division KSB3 bacterium</name>
    <dbReference type="NCBI Taxonomy" id="2044937"/>
    <lineage>
        <taxon>Bacteria</taxon>
        <taxon>candidate division KSB3</taxon>
    </lineage>
</organism>
<accession>A0A2G6KLV6</accession>
<evidence type="ECO:0000313" key="2">
    <source>
        <dbReference type="Proteomes" id="UP000230821"/>
    </source>
</evidence>
<name>A0A2G6KLV6_9BACT</name>
<comment type="caution">
    <text evidence="1">The sequence shown here is derived from an EMBL/GenBank/DDBJ whole genome shotgun (WGS) entry which is preliminary data.</text>
</comment>
<evidence type="ECO:0000313" key="1">
    <source>
        <dbReference type="EMBL" id="PIE35799.1"/>
    </source>
</evidence>
<proteinExistence type="predicted"/>
<gene>
    <name evidence="1" type="ORF">CSA56_02650</name>
</gene>
<dbReference type="AlphaFoldDB" id="A0A2G6KLV6"/>
<dbReference type="EMBL" id="PDSK01000032">
    <property type="protein sequence ID" value="PIE35799.1"/>
    <property type="molecule type" value="Genomic_DNA"/>
</dbReference>
<sequence length="64" mass="6892">MGFPRADGAHDTWTFAEQYIDIQTADVVHAAGDVGPVGQAVLPTDVVFRKLLLCKFTYGSIALP</sequence>
<reference evidence="1 2" key="1">
    <citation type="submission" date="2017-10" db="EMBL/GenBank/DDBJ databases">
        <title>Novel microbial diversity and functional potential in the marine mammal oral microbiome.</title>
        <authorList>
            <person name="Dudek N.K."/>
            <person name="Sun C.L."/>
            <person name="Burstein D."/>
            <person name="Kantor R.S."/>
            <person name="Aliaga Goltsman D.S."/>
            <person name="Bik E.M."/>
            <person name="Thomas B.C."/>
            <person name="Banfield J.F."/>
            <person name="Relman D.A."/>
        </authorList>
    </citation>
    <scope>NUCLEOTIDE SEQUENCE [LARGE SCALE GENOMIC DNA]</scope>
    <source>
        <strain evidence="1">DOLJORAL78_47_16</strain>
    </source>
</reference>
<dbReference type="Proteomes" id="UP000230821">
    <property type="component" value="Unassembled WGS sequence"/>
</dbReference>
<protein>
    <submittedName>
        <fullName evidence="1">Uncharacterized protein</fullName>
    </submittedName>
</protein>